<evidence type="ECO:0000313" key="5">
    <source>
        <dbReference type="Proteomes" id="UP000662857"/>
    </source>
</evidence>
<dbReference type="KEGG" id="nhy:JQS43_24825"/>
<accession>A0A895YA73</accession>
<reference evidence="4" key="1">
    <citation type="submission" date="2021-02" db="EMBL/GenBank/DDBJ databases">
        <title>Natrosporangium hydrolyticum gen. nov., sp. nov, a haloalkaliphilic actinobacterium from a soda solonchak soil.</title>
        <authorList>
            <person name="Sorokin D.Y."/>
            <person name="Khijniak T.V."/>
            <person name="Zakharycheva A.P."/>
            <person name="Boueva O.V."/>
            <person name="Ariskina E.V."/>
            <person name="Hahnke R.L."/>
            <person name="Bunk B."/>
            <person name="Sproer C."/>
            <person name="Schumann P."/>
            <person name="Evtushenko L.I."/>
            <person name="Kublanov I.V."/>
        </authorList>
    </citation>
    <scope>NUCLEOTIDE SEQUENCE</scope>
    <source>
        <strain evidence="4">DSM 106523</strain>
    </source>
</reference>
<dbReference type="AlphaFoldDB" id="A0A895YA73"/>
<dbReference type="PANTHER" id="PTHR47197:SF3">
    <property type="entry name" value="DIHYDRO-HEME D1 DEHYDROGENASE"/>
    <property type="match status" value="1"/>
</dbReference>
<keyword evidence="5" id="KW-1185">Reference proteome</keyword>
<feature type="chain" id="PRO_5039105179" evidence="2">
    <location>
        <begin position="20"/>
        <end position="379"/>
    </location>
</feature>
<organism evidence="4 5">
    <name type="scientific">Natronosporangium hydrolyticum</name>
    <dbReference type="NCBI Taxonomy" id="2811111"/>
    <lineage>
        <taxon>Bacteria</taxon>
        <taxon>Bacillati</taxon>
        <taxon>Actinomycetota</taxon>
        <taxon>Actinomycetes</taxon>
        <taxon>Micromonosporales</taxon>
        <taxon>Micromonosporaceae</taxon>
        <taxon>Natronosporangium</taxon>
    </lineage>
</organism>
<feature type="signal peptide" evidence="2">
    <location>
        <begin position="1"/>
        <end position="19"/>
    </location>
</feature>
<sequence length="379" mass="39501">MRTQLKRLAAAGSAGALLAAAGCGGNDPVDLRAYELLPGMPEYLTSDNVYGGAGPEMFAEHVRDHPAVVYAASYRDDEVYIIDQATGEVVDIVPGGPGPRYIVPGYDLSTLYVAASDPTDSGLVVIDPANNSPADFVDLPEISNLYFAPDGTYAIAVAETAGGLDFYHPNSWQHAGSLDLPGCHGASHLDYSADGRTMLVSCAGAGKVVALATDSLDQLAEFDFTEQDASSPQDVRLTPDGQYFLVADAGAGGVQLLAGDASTVSGFVATGEGAHAIYFSRDAQHAYVVNRDEANVTVLDLGSFSAVAEWPVPTSTLDLGGVNADGTLLWLAGGDDEVYAIDTDSGELRTRTTVGPGTYSVTVWPQPGRYSLGHTGSLR</sequence>
<feature type="domain" description="YNCE-like beta-propeller" evidence="3">
    <location>
        <begin position="69"/>
        <end position="328"/>
    </location>
</feature>
<keyword evidence="1 2" id="KW-0732">Signal</keyword>
<dbReference type="Proteomes" id="UP000662857">
    <property type="component" value="Chromosome"/>
</dbReference>
<proteinExistence type="predicted"/>
<dbReference type="InterPro" id="IPR048433">
    <property type="entry name" value="YNCE-like_beta-prop"/>
</dbReference>
<dbReference type="InterPro" id="IPR051200">
    <property type="entry name" value="Host-pathogen_enzymatic-act"/>
</dbReference>
<dbReference type="Gene3D" id="2.130.10.10">
    <property type="entry name" value="YVTN repeat-like/Quinoprotein amine dehydrogenase"/>
    <property type="match status" value="2"/>
</dbReference>
<dbReference type="EMBL" id="CP070499">
    <property type="protein sequence ID" value="QSB14647.1"/>
    <property type="molecule type" value="Genomic_DNA"/>
</dbReference>
<dbReference type="RefSeq" id="WP_239676796.1">
    <property type="nucleotide sequence ID" value="NZ_CP070499.1"/>
</dbReference>
<evidence type="ECO:0000259" key="3">
    <source>
        <dbReference type="Pfam" id="PF21783"/>
    </source>
</evidence>
<dbReference type="PANTHER" id="PTHR47197">
    <property type="entry name" value="PROTEIN NIRF"/>
    <property type="match status" value="1"/>
</dbReference>
<evidence type="ECO:0000313" key="4">
    <source>
        <dbReference type="EMBL" id="QSB14647.1"/>
    </source>
</evidence>
<dbReference type="PROSITE" id="PS51257">
    <property type="entry name" value="PROKAR_LIPOPROTEIN"/>
    <property type="match status" value="1"/>
</dbReference>
<dbReference type="InterPro" id="IPR015943">
    <property type="entry name" value="WD40/YVTN_repeat-like_dom_sf"/>
</dbReference>
<name>A0A895YA73_9ACTN</name>
<evidence type="ECO:0000256" key="1">
    <source>
        <dbReference type="ARBA" id="ARBA00022729"/>
    </source>
</evidence>
<gene>
    <name evidence="4" type="ORF">JQS43_24825</name>
</gene>
<dbReference type="Pfam" id="PF21783">
    <property type="entry name" value="YNCE"/>
    <property type="match status" value="1"/>
</dbReference>
<dbReference type="SUPFAM" id="SSF51004">
    <property type="entry name" value="C-terminal (heme d1) domain of cytochrome cd1-nitrite reductase"/>
    <property type="match status" value="1"/>
</dbReference>
<dbReference type="InterPro" id="IPR011048">
    <property type="entry name" value="Haem_d1_sf"/>
</dbReference>
<protein>
    <submittedName>
        <fullName evidence="4">YncE family protein</fullName>
    </submittedName>
</protein>
<evidence type="ECO:0000256" key="2">
    <source>
        <dbReference type="SAM" id="SignalP"/>
    </source>
</evidence>